<evidence type="ECO:0000256" key="3">
    <source>
        <dbReference type="ARBA" id="ARBA00022571"/>
    </source>
</evidence>
<dbReference type="PRINTS" id="PR00145">
    <property type="entry name" value="ARGSUCLYASE"/>
</dbReference>
<evidence type="ECO:0000256" key="2">
    <source>
        <dbReference type="ARBA" id="ARBA00012338"/>
    </source>
</evidence>
<sequence>MSTLWTRKEAADPWLEAFLSGNDQALDLELVPHDCRASRAHARMLQGIGVLTADEFAALDEGLSEIEALLAKGEFAIASEEEDGHTAIENFLTERCGDAGKKIHTGRSRNDQVLTALRLWEKEKLGELLDATDVYAAALNSVCQGKGNTAMPGYTHMQPAMPTTIGMWLGSFAAAAADDRQYLEFARQSVDQCPLGTAAGFGVPVFKIDREQTAKELGFARVQSNPMYAQLSRGRLESLVLAACTQVMHGLNRLAVDLMMFSMREFGFVSLPTALCTGSSIMPQKRNP</sequence>
<dbReference type="InterPro" id="IPR009049">
    <property type="entry name" value="Argininosuccinate_lyase"/>
</dbReference>
<comment type="pathway">
    <text evidence="1">Amino-acid biosynthesis; L-arginine biosynthesis; L-arginine from L-ornithine and carbamoyl phosphate: step 3/3.</text>
</comment>
<dbReference type="EC" id="4.3.2.1" evidence="2"/>
<evidence type="ECO:0000256" key="1">
    <source>
        <dbReference type="ARBA" id="ARBA00004941"/>
    </source>
</evidence>
<dbReference type="InterPro" id="IPR000362">
    <property type="entry name" value="Fumarate_lyase_fam"/>
</dbReference>
<dbReference type="SUPFAM" id="SSF48557">
    <property type="entry name" value="L-aspartase-like"/>
    <property type="match status" value="1"/>
</dbReference>
<evidence type="ECO:0000313" key="6">
    <source>
        <dbReference type="Proteomes" id="UP000547674"/>
    </source>
</evidence>
<feature type="non-terminal residue" evidence="5">
    <location>
        <position position="288"/>
    </location>
</feature>
<dbReference type="Gene3D" id="1.10.275.10">
    <property type="entry name" value="Fumarase/aspartase (N-terminal domain)"/>
    <property type="match status" value="1"/>
</dbReference>
<dbReference type="InterPro" id="IPR020557">
    <property type="entry name" value="Fumarate_lyase_CS"/>
</dbReference>
<keyword evidence="3" id="KW-0055">Arginine biosynthesis</keyword>
<organism evidence="5 6">
    <name type="scientific">Eiseniibacteriota bacterium</name>
    <dbReference type="NCBI Taxonomy" id="2212470"/>
    <lineage>
        <taxon>Bacteria</taxon>
        <taxon>Candidatus Eiseniibacteriota</taxon>
    </lineage>
</organism>
<dbReference type="PANTHER" id="PTHR43814:SF1">
    <property type="entry name" value="ARGININOSUCCINATE LYASE"/>
    <property type="match status" value="1"/>
</dbReference>
<reference evidence="5 6" key="1">
    <citation type="submission" date="2020-03" db="EMBL/GenBank/DDBJ databases">
        <title>Metabolic flexibility allows generalist bacteria to become dominant in a frequently disturbed ecosystem.</title>
        <authorList>
            <person name="Chen Y.-J."/>
            <person name="Leung P.M."/>
            <person name="Bay S.K."/>
            <person name="Hugenholtz P."/>
            <person name="Kessler A.J."/>
            <person name="Shelley G."/>
            <person name="Waite D.W."/>
            <person name="Cook P.L."/>
            <person name="Greening C."/>
        </authorList>
    </citation>
    <scope>NUCLEOTIDE SEQUENCE [LARGE SCALE GENOMIC DNA]</scope>
    <source>
        <strain evidence="5">SS_bin_28</strain>
    </source>
</reference>
<dbReference type="Gene3D" id="1.20.200.10">
    <property type="entry name" value="Fumarase/aspartase (Central domain)"/>
    <property type="match status" value="1"/>
</dbReference>
<dbReference type="InterPro" id="IPR008948">
    <property type="entry name" value="L-Aspartase-like"/>
</dbReference>
<feature type="domain" description="Fumarate lyase N-terminal" evidence="4">
    <location>
        <begin position="11"/>
        <end position="288"/>
    </location>
</feature>
<keyword evidence="5" id="KW-0456">Lyase</keyword>
<gene>
    <name evidence="5" type="ORF">HKN21_10665</name>
</gene>
<dbReference type="Pfam" id="PF00206">
    <property type="entry name" value="Lyase_1"/>
    <property type="match status" value="1"/>
</dbReference>
<dbReference type="InterPro" id="IPR022761">
    <property type="entry name" value="Fumarate_lyase_N"/>
</dbReference>
<dbReference type="Proteomes" id="UP000547674">
    <property type="component" value="Unassembled WGS sequence"/>
</dbReference>
<name>A0A7Y2E8P1_UNCEI</name>
<dbReference type="EMBL" id="JABDJR010000428">
    <property type="protein sequence ID" value="NNF07211.1"/>
    <property type="molecule type" value="Genomic_DNA"/>
</dbReference>
<comment type="caution">
    <text evidence="5">The sequence shown here is derived from an EMBL/GenBank/DDBJ whole genome shotgun (WGS) entry which is preliminary data.</text>
</comment>
<dbReference type="PRINTS" id="PR00149">
    <property type="entry name" value="FUMRATELYASE"/>
</dbReference>
<evidence type="ECO:0000313" key="5">
    <source>
        <dbReference type="EMBL" id="NNF07211.1"/>
    </source>
</evidence>
<accession>A0A7Y2E8P1</accession>
<dbReference type="GO" id="GO:0005829">
    <property type="term" value="C:cytosol"/>
    <property type="evidence" value="ECO:0007669"/>
    <property type="project" value="TreeGrafter"/>
</dbReference>
<protein>
    <recommendedName>
        <fullName evidence="2">argininosuccinate lyase</fullName>
        <ecNumber evidence="2">4.3.2.1</ecNumber>
    </recommendedName>
</protein>
<dbReference type="GO" id="GO:0042450">
    <property type="term" value="P:L-arginine biosynthetic process via ornithine"/>
    <property type="evidence" value="ECO:0007669"/>
    <property type="project" value="InterPro"/>
</dbReference>
<proteinExistence type="predicted"/>
<dbReference type="PANTHER" id="PTHR43814">
    <property type="entry name" value="ARGININOSUCCINATE LYASE"/>
    <property type="match status" value="1"/>
</dbReference>
<keyword evidence="3" id="KW-0028">Amino-acid biosynthesis</keyword>
<dbReference type="GO" id="GO:0004056">
    <property type="term" value="F:argininosuccinate lyase activity"/>
    <property type="evidence" value="ECO:0007669"/>
    <property type="project" value="UniProtKB-EC"/>
</dbReference>
<dbReference type="UniPathway" id="UPA00068">
    <property type="reaction ID" value="UER00114"/>
</dbReference>
<dbReference type="PROSITE" id="PS00163">
    <property type="entry name" value="FUMARATE_LYASES"/>
    <property type="match status" value="1"/>
</dbReference>
<dbReference type="InterPro" id="IPR024083">
    <property type="entry name" value="Fumarase/histidase_N"/>
</dbReference>
<dbReference type="AlphaFoldDB" id="A0A7Y2E8P1"/>
<evidence type="ECO:0000259" key="4">
    <source>
        <dbReference type="Pfam" id="PF00206"/>
    </source>
</evidence>